<comment type="similarity">
    <text evidence="1">Belongs to the short-chain dehydrogenases/reductases (SDR) family.</text>
</comment>
<dbReference type="PANTHER" id="PTHR42879">
    <property type="entry name" value="3-OXOACYL-(ACYL-CARRIER-PROTEIN) REDUCTASE"/>
    <property type="match status" value="1"/>
</dbReference>
<evidence type="ECO:0000256" key="1">
    <source>
        <dbReference type="ARBA" id="ARBA00006484"/>
    </source>
</evidence>
<dbReference type="Proteomes" id="UP001282284">
    <property type="component" value="Unassembled WGS sequence"/>
</dbReference>
<dbReference type="RefSeq" id="WP_317941600.1">
    <property type="nucleotide sequence ID" value="NZ_JAUBDI010000001.1"/>
</dbReference>
<sequence length="242" mass="26480">MRRYAVVLGASGGIGQAICRELAKDGWSLYMHYNRHEQKILQLQQELAQQYEAGEFNIVHADFSTGNAADHVTANVGHVQAVIVALGQSLYQLVSDTTAEQMDELWHVHVRNPAAFIRDISPQLRSFPVSYVVFIGSIWGDTGAAGEVMYSAVKGAQHAFVKAYAKEAAYSGIRVNAIAPGWIDTEMTEQLTVEDKQLVMEEIPLQSTGNPSQVGALTSFLVSGKADYMTGEVVKLNGGWYI</sequence>
<dbReference type="CDD" id="cd05233">
    <property type="entry name" value="SDR_c"/>
    <property type="match status" value="1"/>
</dbReference>
<gene>
    <name evidence="2" type="ORF">QT711_00875</name>
</gene>
<dbReference type="SUPFAM" id="SSF51735">
    <property type="entry name" value="NAD(P)-binding Rossmann-fold domains"/>
    <property type="match status" value="1"/>
</dbReference>
<dbReference type="PRINTS" id="PR00081">
    <property type="entry name" value="GDHRDH"/>
</dbReference>
<dbReference type="NCBIfam" id="NF047420">
    <property type="entry name" value="EF_P_mod_YmfI"/>
    <property type="match status" value="1"/>
</dbReference>
<proteinExistence type="inferred from homology"/>
<reference evidence="2 3" key="1">
    <citation type="submission" date="2023-06" db="EMBL/GenBank/DDBJ databases">
        <title>Sporosarcina sp. nov., isolated from Korean traditional fermented seafood 'Jeotgal'.</title>
        <authorList>
            <person name="Yang A.I."/>
            <person name="Shin N.-R."/>
        </authorList>
    </citation>
    <scope>NUCLEOTIDE SEQUENCE [LARGE SCALE GENOMIC DNA]</scope>
    <source>
        <strain evidence="2 3">KCTC13119</strain>
    </source>
</reference>
<comment type="caution">
    <text evidence="2">The sequence shown here is derived from an EMBL/GenBank/DDBJ whole genome shotgun (WGS) entry which is preliminary data.</text>
</comment>
<dbReference type="Gene3D" id="3.40.50.720">
    <property type="entry name" value="NAD(P)-binding Rossmann-like Domain"/>
    <property type="match status" value="1"/>
</dbReference>
<dbReference type="InterPro" id="IPR036291">
    <property type="entry name" value="NAD(P)-bd_dom_sf"/>
</dbReference>
<accession>A0ABU4G437</accession>
<keyword evidence="3" id="KW-1185">Reference proteome</keyword>
<dbReference type="InterPro" id="IPR050259">
    <property type="entry name" value="SDR"/>
</dbReference>
<dbReference type="Pfam" id="PF13561">
    <property type="entry name" value="adh_short_C2"/>
    <property type="match status" value="1"/>
</dbReference>
<dbReference type="InterPro" id="IPR002347">
    <property type="entry name" value="SDR_fam"/>
</dbReference>
<dbReference type="EMBL" id="JAUBDI010000001">
    <property type="protein sequence ID" value="MDW0111717.1"/>
    <property type="molecule type" value="Genomic_DNA"/>
</dbReference>
<protein>
    <submittedName>
        <fullName evidence="2">SDR family oxidoreductase</fullName>
    </submittedName>
</protein>
<dbReference type="PANTHER" id="PTHR42879:SF2">
    <property type="entry name" value="3-OXOACYL-[ACYL-CARRIER-PROTEIN] REDUCTASE FABG"/>
    <property type="match status" value="1"/>
</dbReference>
<name>A0ABU4G437_9BACL</name>
<evidence type="ECO:0000313" key="3">
    <source>
        <dbReference type="Proteomes" id="UP001282284"/>
    </source>
</evidence>
<organism evidence="2 3">
    <name type="scientific">Sporosarcina saromensis</name>
    <dbReference type="NCBI Taxonomy" id="359365"/>
    <lineage>
        <taxon>Bacteria</taxon>
        <taxon>Bacillati</taxon>
        <taxon>Bacillota</taxon>
        <taxon>Bacilli</taxon>
        <taxon>Bacillales</taxon>
        <taxon>Caryophanaceae</taxon>
        <taxon>Sporosarcina</taxon>
    </lineage>
</organism>
<evidence type="ECO:0000313" key="2">
    <source>
        <dbReference type="EMBL" id="MDW0111717.1"/>
    </source>
</evidence>